<dbReference type="RefSeq" id="WP_409655205.1">
    <property type="nucleotide sequence ID" value="NZ_JBKBUW010000010.1"/>
</dbReference>
<keyword evidence="1" id="KW-0175">Coiled coil</keyword>
<dbReference type="PANTHER" id="PTHR40278:SF1">
    <property type="entry name" value="DNA UTILIZATION PROTEIN HOFN"/>
    <property type="match status" value="1"/>
</dbReference>
<gene>
    <name evidence="4" type="ORF">ENS82_08430</name>
</gene>
<comment type="caution">
    <text evidence="4">The sequence shown here is derived from an EMBL/GenBank/DDBJ whole genome shotgun (WGS) entry which is preliminary data.</text>
</comment>
<keyword evidence="4" id="KW-0969">Cilium</keyword>
<evidence type="ECO:0000256" key="1">
    <source>
        <dbReference type="SAM" id="Coils"/>
    </source>
</evidence>
<dbReference type="Gene3D" id="3.30.70.2830">
    <property type="match status" value="1"/>
</dbReference>
<organism evidence="4">
    <name type="scientific">Meiothermus ruber</name>
    <dbReference type="NCBI Taxonomy" id="277"/>
    <lineage>
        <taxon>Bacteria</taxon>
        <taxon>Thermotogati</taxon>
        <taxon>Deinococcota</taxon>
        <taxon>Deinococci</taxon>
        <taxon>Thermales</taxon>
        <taxon>Thermaceae</taxon>
        <taxon>Meiothermus</taxon>
    </lineage>
</organism>
<keyword evidence="2" id="KW-0812">Transmembrane</keyword>
<evidence type="ECO:0000313" key="4">
    <source>
        <dbReference type="EMBL" id="HFG20729.1"/>
    </source>
</evidence>
<dbReference type="InterPro" id="IPR040888">
    <property type="entry name" value="PilN_bio_d"/>
</dbReference>
<feature type="coiled-coil region" evidence="1">
    <location>
        <begin position="66"/>
        <end position="93"/>
    </location>
</feature>
<name>A0A7C3DGE2_MEIRU</name>
<sequence length="221" mass="24601">MIKLNLLPKNLRRRVEPGWWRLAAAAVVLAALGVVAFLHISTLSRVQALENQRDQLQVEVDVLRPFIAEQNRLNQQQRELEQLLAVRNQLRERFVPWSDNLAQVINQIPREGRRFGVALRSIGTKSLTPQEIQSNVQNGLYDGKPVSIEFNLQGEAIGQNALIRFVEAFENSPRFGINFQNASLDQTRQLYTFGATIGLVGQAAATASNTTGGEDSGSPSR</sequence>
<dbReference type="InterPro" id="IPR052534">
    <property type="entry name" value="Extracell_DNA_Util/SecSys_Comp"/>
</dbReference>
<accession>A0A7C3DGE2</accession>
<reference evidence="4" key="1">
    <citation type="journal article" date="2020" name="mSystems">
        <title>Genome- and Community-Level Interaction Insights into Carbon Utilization and Element Cycling Functions of Hydrothermarchaeota in Hydrothermal Sediment.</title>
        <authorList>
            <person name="Zhou Z."/>
            <person name="Liu Y."/>
            <person name="Xu W."/>
            <person name="Pan J."/>
            <person name="Luo Z.H."/>
            <person name="Li M."/>
        </authorList>
    </citation>
    <scope>NUCLEOTIDE SEQUENCE [LARGE SCALE GENOMIC DNA]</scope>
    <source>
        <strain evidence="4">SpSt-524</strain>
    </source>
</reference>
<feature type="transmembrane region" description="Helical" evidence="2">
    <location>
        <begin position="20"/>
        <end position="40"/>
    </location>
</feature>
<feature type="domain" description="PilN biogenesis protein dimerization" evidence="3">
    <location>
        <begin position="97"/>
        <end position="201"/>
    </location>
</feature>
<keyword evidence="4" id="KW-0966">Cell projection</keyword>
<protein>
    <submittedName>
        <fullName evidence="4">Flagellar protein FliT</fullName>
    </submittedName>
</protein>
<keyword evidence="2" id="KW-0472">Membrane</keyword>
<evidence type="ECO:0000256" key="2">
    <source>
        <dbReference type="SAM" id="Phobius"/>
    </source>
</evidence>
<dbReference type="Pfam" id="PF18222">
    <property type="entry name" value="PilN_bio_d"/>
    <property type="match status" value="1"/>
</dbReference>
<keyword evidence="2" id="KW-1133">Transmembrane helix</keyword>
<proteinExistence type="predicted"/>
<dbReference type="AlphaFoldDB" id="A0A7C3DGE2"/>
<dbReference type="EMBL" id="DSWI01000016">
    <property type="protein sequence ID" value="HFG20729.1"/>
    <property type="molecule type" value="Genomic_DNA"/>
</dbReference>
<keyword evidence="4" id="KW-0282">Flagellum</keyword>
<dbReference type="PANTHER" id="PTHR40278">
    <property type="entry name" value="DNA UTILIZATION PROTEIN HOFN"/>
    <property type="match status" value="1"/>
</dbReference>
<evidence type="ECO:0000259" key="3">
    <source>
        <dbReference type="Pfam" id="PF18222"/>
    </source>
</evidence>